<organism evidence="2 3">
    <name type="scientific">Jatrophihabitans lederbergiae</name>
    <dbReference type="NCBI Taxonomy" id="3075547"/>
    <lineage>
        <taxon>Bacteria</taxon>
        <taxon>Bacillati</taxon>
        <taxon>Actinomycetota</taxon>
        <taxon>Actinomycetes</taxon>
        <taxon>Jatrophihabitantales</taxon>
        <taxon>Jatrophihabitantaceae</taxon>
        <taxon>Jatrophihabitans</taxon>
    </lineage>
</organism>
<feature type="transmembrane region" description="Helical" evidence="1">
    <location>
        <begin position="23"/>
        <end position="40"/>
    </location>
</feature>
<dbReference type="Proteomes" id="UP001183176">
    <property type="component" value="Unassembled WGS sequence"/>
</dbReference>
<comment type="caution">
    <text evidence="2">The sequence shown here is derived from an EMBL/GenBank/DDBJ whole genome shotgun (WGS) entry which is preliminary data.</text>
</comment>
<protein>
    <recommendedName>
        <fullName evidence="4">Glycosyltransferase RgtA/B/C/D-like domain-containing protein</fullName>
    </recommendedName>
</protein>
<feature type="transmembrane region" description="Helical" evidence="1">
    <location>
        <begin position="216"/>
        <end position="234"/>
    </location>
</feature>
<keyword evidence="3" id="KW-1185">Reference proteome</keyword>
<evidence type="ECO:0000313" key="3">
    <source>
        <dbReference type="Proteomes" id="UP001183176"/>
    </source>
</evidence>
<feature type="transmembrane region" description="Helical" evidence="1">
    <location>
        <begin position="98"/>
        <end position="117"/>
    </location>
</feature>
<feature type="transmembrane region" description="Helical" evidence="1">
    <location>
        <begin position="355"/>
        <end position="376"/>
    </location>
</feature>
<keyword evidence="1" id="KW-1133">Transmembrane helix</keyword>
<accession>A0ABU2JFL4</accession>
<sequence>MSTSSVEPAPAGEAERARGRRRLGLATFGAIALAAAIELLRLSRGGSFFFDEWSWVQDRRGWGSAAFLVPHNGHLSLIPVLVYHLLFATVGLRSYLPYRLALILAHATTCLMLYLYARRRIGTFVGLLPAALVLFLGAAYQDLVWPFQLGFIASVGFGLAAFVLLDGNGPGLGRRTLICNAGACLCLGASLASSAVGVAVLVGACVRVACRRDWRASWIVVAPALAYAGWYAHWGSTAPVSSGRAAMVSYFAHAYRASAGALAGQTVHQRTGLVLAVALLSVVGVVARLAWELRRRTVPADLLGALAFAVCFWALTALTRTKYHDFGASRYLYPGGAAILLVLVETVRGLRLPRIVAPALAVLTALSVWSGHAVLVRGAGSLNRAAQVSRADLAALEHSRPTPDYRPNRHLMPVVTAGKYLSVIRDLGSPALPWNRMPSQPTAARNDADRVLREAGNLNASTVDRSSKHSSARIESFNIRGTAVTAAGCLDLRPDARHAAIGASVALPPRGLLVTAGHARVQIAARRFGPRQGPLPSVPAHEAEHLSSVADGSSTPWVLTFTATAPMRVCRAG</sequence>
<feature type="transmembrane region" description="Helical" evidence="1">
    <location>
        <begin position="177"/>
        <end position="204"/>
    </location>
</feature>
<proteinExistence type="predicted"/>
<name>A0ABU2JFL4_9ACTN</name>
<feature type="transmembrane region" description="Helical" evidence="1">
    <location>
        <begin position="124"/>
        <end position="141"/>
    </location>
</feature>
<evidence type="ECO:0000256" key="1">
    <source>
        <dbReference type="SAM" id="Phobius"/>
    </source>
</evidence>
<dbReference type="RefSeq" id="WP_311424402.1">
    <property type="nucleotide sequence ID" value="NZ_JAVREH010000033.1"/>
</dbReference>
<evidence type="ECO:0008006" key="4">
    <source>
        <dbReference type="Google" id="ProtNLM"/>
    </source>
</evidence>
<dbReference type="EMBL" id="JAVREH010000033">
    <property type="protein sequence ID" value="MDT0263254.1"/>
    <property type="molecule type" value="Genomic_DNA"/>
</dbReference>
<reference evidence="3" key="1">
    <citation type="submission" date="2023-07" db="EMBL/GenBank/DDBJ databases">
        <title>30 novel species of actinomycetes from the DSMZ collection.</title>
        <authorList>
            <person name="Nouioui I."/>
        </authorList>
    </citation>
    <scope>NUCLEOTIDE SEQUENCE [LARGE SCALE GENOMIC DNA]</scope>
    <source>
        <strain evidence="3">DSM 44399</strain>
    </source>
</reference>
<feature type="transmembrane region" description="Helical" evidence="1">
    <location>
        <begin position="272"/>
        <end position="290"/>
    </location>
</feature>
<keyword evidence="1" id="KW-0812">Transmembrane</keyword>
<feature type="transmembrane region" description="Helical" evidence="1">
    <location>
        <begin position="61"/>
        <end position="86"/>
    </location>
</feature>
<feature type="transmembrane region" description="Helical" evidence="1">
    <location>
        <begin position="302"/>
        <end position="319"/>
    </location>
</feature>
<feature type="transmembrane region" description="Helical" evidence="1">
    <location>
        <begin position="147"/>
        <end position="165"/>
    </location>
</feature>
<feature type="transmembrane region" description="Helical" evidence="1">
    <location>
        <begin position="331"/>
        <end position="349"/>
    </location>
</feature>
<keyword evidence="1" id="KW-0472">Membrane</keyword>
<evidence type="ECO:0000313" key="2">
    <source>
        <dbReference type="EMBL" id="MDT0263254.1"/>
    </source>
</evidence>
<gene>
    <name evidence="2" type="ORF">RM423_17870</name>
</gene>